<reference evidence="1" key="1">
    <citation type="journal article" date="2023" name="Mol. Phylogenet. Evol.">
        <title>Genome-scale phylogeny and comparative genomics of the fungal order Sordariales.</title>
        <authorList>
            <person name="Hensen N."/>
            <person name="Bonometti L."/>
            <person name="Westerberg I."/>
            <person name="Brannstrom I.O."/>
            <person name="Guillou S."/>
            <person name="Cros-Aarteil S."/>
            <person name="Calhoun S."/>
            <person name="Haridas S."/>
            <person name="Kuo A."/>
            <person name="Mondo S."/>
            <person name="Pangilinan J."/>
            <person name="Riley R."/>
            <person name="LaButti K."/>
            <person name="Andreopoulos B."/>
            <person name="Lipzen A."/>
            <person name="Chen C."/>
            <person name="Yan M."/>
            <person name="Daum C."/>
            <person name="Ng V."/>
            <person name="Clum A."/>
            <person name="Steindorff A."/>
            <person name="Ohm R.A."/>
            <person name="Martin F."/>
            <person name="Silar P."/>
            <person name="Natvig D.O."/>
            <person name="Lalanne C."/>
            <person name="Gautier V."/>
            <person name="Ament-Velasquez S.L."/>
            <person name="Kruys A."/>
            <person name="Hutchinson M.I."/>
            <person name="Powell A.J."/>
            <person name="Barry K."/>
            <person name="Miller A.N."/>
            <person name="Grigoriev I.V."/>
            <person name="Debuchy R."/>
            <person name="Gladieux P."/>
            <person name="Hiltunen Thoren M."/>
            <person name="Johannesson H."/>
        </authorList>
    </citation>
    <scope>NUCLEOTIDE SEQUENCE</scope>
    <source>
        <strain evidence="1">CBS 990.96</strain>
    </source>
</reference>
<comment type="caution">
    <text evidence="1">The sequence shown here is derived from an EMBL/GenBank/DDBJ whole genome shotgun (WGS) entry which is preliminary data.</text>
</comment>
<gene>
    <name evidence="1" type="ORF">QBC38DRAFT_229706</name>
</gene>
<evidence type="ECO:0000313" key="1">
    <source>
        <dbReference type="EMBL" id="KAK4226479.1"/>
    </source>
</evidence>
<reference evidence="1" key="2">
    <citation type="submission" date="2023-05" db="EMBL/GenBank/DDBJ databases">
        <authorList>
            <consortium name="Lawrence Berkeley National Laboratory"/>
            <person name="Steindorff A."/>
            <person name="Hensen N."/>
            <person name="Bonometti L."/>
            <person name="Westerberg I."/>
            <person name="Brannstrom I.O."/>
            <person name="Guillou S."/>
            <person name="Cros-Aarteil S."/>
            <person name="Calhoun S."/>
            <person name="Haridas S."/>
            <person name="Kuo A."/>
            <person name="Mondo S."/>
            <person name="Pangilinan J."/>
            <person name="Riley R."/>
            <person name="Labutti K."/>
            <person name="Andreopoulos B."/>
            <person name="Lipzen A."/>
            <person name="Chen C."/>
            <person name="Yanf M."/>
            <person name="Daum C."/>
            <person name="Ng V."/>
            <person name="Clum A."/>
            <person name="Ohm R."/>
            <person name="Martin F."/>
            <person name="Silar P."/>
            <person name="Natvig D."/>
            <person name="Lalanne C."/>
            <person name="Gautier V."/>
            <person name="Ament-Velasquez S.L."/>
            <person name="Kruys A."/>
            <person name="Hutchinson M.I."/>
            <person name="Powell A.J."/>
            <person name="Barry K."/>
            <person name="Miller A.N."/>
            <person name="Grigoriev I.V."/>
            <person name="Debuchy R."/>
            <person name="Gladieux P."/>
            <person name="Thoren M.H."/>
            <person name="Johannesson H."/>
        </authorList>
    </citation>
    <scope>NUCLEOTIDE SEQUENCE</scope>
    <source>
        <strain evidence="1">CBS 990.96</strain>
    </source>
</reference>
<organism evidence="1 2">
    <name type="scientific">Podospora fimiseda</name>
    <dbReference type="NCBI Taxonomy" id="252190"/>
    <lineage>
        <taxon>Eukaryota</taxon>
        <taxon>Fungi</taxon>
        <taxon>Dikarya</taxon>
        <taxon>Ascomycota</taxon>
        <taxon>Pezizomycotina</taxon>
        <taxon>Sordariomycetes</taxon>
        <taxon>Sordariomycetidae</taxon>
        <taxon>Sordariales</taxon>
        <taxon>Podosporaceae</taxon>
        <taxon>Podospora</taxon>
    </lineage>
</organism>
<accession>A0AAN7BN87</accession>
<dbReference type="EMBL" id="MU865347">
    <property type="protein sequence ID" value="KAK4226479.1"/>
    <property type="molecule type" value="Genomic_DNA"/>
</dbReference>
<sequence length="120" mass="13787">MAGHRAKLHPTFALAWATCLGRRHLVLIHYSGETLTSRIQNHRISACVLVSHRKWAVLSSLIGVLDGRKTEHLISFSLCSWKHCTASVWCKLLCFQLMEHTLTQVERFGCRCRVRDHPRV</sequence>
<dbReference type="AlphaFoldDB" id="A0AAN7BN87"/>
<dbReference type="Proteomes" id="UP001301958">
    <property type="component" value="Unassembled WGS sequence"/>
</dbReference>
<name>A0AAN7BN87_9PEZI</name>
<evidence type="ECO:0000313" key="2">
    <source>
        <dbReference type="Proteomes" id="UP001301958"/>
    </source>
</evidence>
<proteinExistence type="predicted"/>
<keyword evidence="2" id="KW-1185">Reference proteome</keyword>
<protein>
    <submittedName>
        <fullName evidence="1">Uncharacterized protein</fullName>
    </submittedName>
</protein>